<evidence type="ECO:0000313" key="4">
    <source>
        <dbReference type="Proteomes" id="UP000308901"/>
    </source>
</evidence>
<keyword evidence="2" id="KW-1133">Transmembrane helix</keyword>
<dbReference type="PANTHER" id="PTHR42941:SF1">
    <property type="entry name" value="SLL1037 PROTEIN"/>
    <property type="match status" value="1"/>
</dbReference>
<dbReference type="Pfam" id="PF16868">
    <property type="entry name" value="NMT1_3"/>
    <property type="match status" value="1"/>
</dbReference>
<protein>
    <submittedName>
        <fullName evidence="3">TAXI family TRAP transporter solute-binding subunit</fullName>
    </submittedName>
</protein>
<gene>
    <name evidence="3" type="ORF">FDK22_03775</name>
</gene>
<dbReference type="AlphaFoldDB" id="A0A5R8Y6M0"/>
<keyword evidence="2" id="KW-0812">Transmembrane</keyword>
<evidence type="ECO:0000313" key="3">
    <source>
        <dbReference type="EMBL" id="TLP41152.1"/>
    </source>
</evidence>
<comment type="caution">
    <text evidence="3">The sequence shown here is derived from an EMBL/GenBank/DDBJ whole genome shotgun (WGS) entry which is preliminary data.</text>
</comment>
<dbReference type="NCBIfam" id="TIGR02122">
    <property type="entry name" value="TRAP_TAXI"/>
    <property type="match status" value="1"/>
</dbReference>
<organism evidence="3 4">
    <name type="scientific">Arcobacter arenosus</name>
    <dbReference type="NCBI Taxonomy" id="2576037"/>
    <lineage>
        <taxon>Bacteria</taxon>
        <taxon>Pseudomonadati</taxon>
        <taxon>Campylobacterota</taxon>
        <taxon>Epsilonproteobacteria</taxon>
        <taxon>Campylobacterales</taxon>
        <taxon>Arcobacteraceae</taxon>
        <taxon>Arcobacter</taxon>
    </lineage>
</organism>
<dbReference type="InterPro" id="IPR011852">
    <property type="entry name" value="TRAP_TAXI"/>
</dbReference>
<name>A0A5R8Y6M0_9BACT</name>
<dbReference type="EMBL" id="VANU01000001">
    <property type="protein sequence ID" value="TLP41152.1"/>
    <property type="molecule type" value="Genomic_DNA"/>
</dbReference>
<keyword evidence="2" id="KW-0472">Membrane</keyword>
<evidence type="ECO:0000256" key="1">
    <source>
        <dbReference type="SAM" id="Coils"/>
    </source>
</evidence>
<keyword evidence="4" id="KW-1185">Reference proteome</keyword>
<dbReference type="PANTHER" id="PTHR42941">
    <property type="entry name" value="SLL1037 PROTEIN"/>
    <property type="match status" value="1"/>
</dbReference>
<dbReference type="SUPFAM" id="SSF53850">
    <property type="entry name" value="Periplasmic binding protein-like II"/>
    <property type="match status" value="1"/>
</dbReference>
<keyword evidence="1" id="KW-0175">Coiled coil</keyword>
<sequence>MKALWMKYKFFTVTIPFILLIVGAFYFTASFIQPSPKKEITIATGGKTGNYYKTALEYKKLLEKDDVTVNIINSAGSIENIQLLKEKKADIAFIQNGTISNETSEGIKSLASIYYEPLWVFYKNEGFIVDYLIQFYSKKISIGKEGSGTRDLASNILTDNGIDNTNSKILDLSNEEAKNELLKGNIDVMFVVSSHKSEIIKELLASPSVNVFSFKRARAYSQKYTFLEDLTLYEGTLDLYKNLPDQNINLLSTTANLVVNENFPEELKRLFLKRIVDVHNKKDLFSKARYFPNTINMKLDLDEEAQRYFENGDTFLEKIFPYWIASNIDRLKILLIPLITLLFPLFKGFFPLYNWSMRSKIYRWYDEVKAIDKELESIDKTKYQEELEKLEKLRIEISNETKVPLSFMGEYYNLQLHIDHVINKIEKSI</sequence>
<accession>A0A5R8Y6M0</accession>
<reference evidence="3 4" key="1">
    <citation type="submission" date="2019-05" db="EMBL/GenBank/DDBJ databases">
        <title>Arcobacter sp. nov., isolated from sea sediment.</title>
        <authorList>
            <person name="Kim W."/>
        </authorList>
    </citation>
    <scope>NUCLEOTIDE SEQUENCE [LARGE SCALE GENOMIC DNA]</scope>
    <source>
        <strain evidence="3 4">CAU 1517</strain>
    </source>
</reference>
<proteinExistence type="predicted"/>
<dbReference type="Gene3D" id="3.40.190.10">
    <property type="entry name" value="Periplasmic binding protein-like II"/>
    <property type="match status" value="2"/>
</dbReference>
<evidence type="ECO:0000256" key="2">
    <source>
        <dbReference type="SAM" id="Phobius"/>
    </source>
</evidence>
<dbReference type="OrthoDB" id="237270at2"/>
<feature type="coiled-coil region" evidence="1">
    <location>
        <begin position="373"/>
        <end position="403"/>
    </location>
</feature>
<feature type="transmembrane region" description="Helical" evidence="2">
    <location>
        <begin position="334"/>
        <end position="353"/>
    </location>
</feature>
<dbReference type="Proteomes" id="UP000308901">
    <property type="component" value="Unassembled WGS sequence"/>
</dbReference>